<name>A0A8S9Z5B9_9TREM</name>
<organism evidence="1 2">
    <name type="scientific">Paragonimus skrjabini miyazakii</name>
    <dbReference type="NCBI Taxonomy" id="59628"/>
    <lineage>
        <taxon>Eukaryota</taxon>
        <taxon>Metazoa</taxon>
        <taxon>Spiralia</taxon>
        <taxon>Lophotrochozoa</taxon>
        <taxon>Platyhelminthes</taxon>
        <taxon>Trematoda</taxon>
        <taxon>Digenea</taxon>
        <taxon>Plagiorchiida</taxon>
        <taxon>Troglotremata</taxon>
        <taxon>Troglotrematidae</taxon>
        <taxon>Paragonimus</taxon>
    </lineage>
</organism>
<evidence type="ECO:0000313" key="1">
    <source>
        <dbReference type="EMBL" id="KAF7262679.1"/>
    </source>
</evidence>
<accession>A0A8S9Z5B9</accession>
<protein>
    <submittedName>
        <fullName evidence="1">Uncharacterized protein</fullName>
    </submittedName>
</protein>
<gene>
    <name evidence="1" type="ORF">EG68_00143</name>
</gene>
<dbReference type="AlphaFoldDB" id="A0A8S9Z5B9"/>
<keyword evidence="2" id="KW-1185">Reference proteome</keyword>
<proteinExistence type="predicted"/>
<comment type="caution">
    <text evidence="1">The sequence shown here is derived from an EMBL/GenBank/DDBJ whole genome shotgun (WGS) entry which is preliminary data.</text>
</comment>
<dbReference type="Proteomes" id="UP000822476">
    <property type="component" value="Unassembled WGS sequence"/>
</dbReference>
<sequence length="137" mass="15201">MMVGSGCDPLQAVPMNENEDMKLPAAMSSHRSRSNSESGFTDCFVLSALNNRSLFHPVELHFPHSSLNALSPELVHDLCSPTPHLPETSKCWFGCFRRLRTTSIQFPSVHLQVLKSFRRGSAVHSSLCSLSLSVLYI</sequence>
<reference evidence="1" key="1">
    <citation type="submission" date="2019-07" db="EMBL/GenBank/DDBJ databases">
        <title>Annotation for the trematode Paragonimus miyazaki's.</title>
        <authorList>
            <person name="Choi Y.-J."/>
        </authorList>
    </citation>
    <scope>NUCLEOTIDE SEQUENCE</scope>
    <source>
        <strain evidence="1">Japan</strain>
    </source>
</reference>
<dbReference type="EMBL" id="JTDE01000010">
    <property type="protein sequence ID" value="KAF7262679.1"/>
    <property type="molecule type" value="Genomic_DNA"/>
</dbReference>
<evidence type="ECO:0000313" key="2">
    <source>
        <dbReference type="Proteomes" id="UP000822476"/>
    </source>
</evidence>